<evidence type="ECO:0008006" key="3">
    <source>
        <dbReference type="Google" id="ProtNLM"/>
    </source>
</evidence>
<gene>
    <name evidence="1" type="ORF">PYV00_07390</name>
</gene>
<dbReference type="RefSeq" id="WP_275227639.1">
    <property type="nucleotide sequence ID" value="NZ_JARESE010000019.1"/>
</dbReference>
<comment type="caution">
    <text evidence="1">The sequence shown here is derived from an EMBL/GenBank/DDBJ whole genome shotgun (WGS) entry which is preliminary data.</text>
</comment>
<dbReference type="PIRSF" id="PIRSF012666">
    <property type="entry name" value="UCP012666"/>
    <property type="match status" value="1"/>
</dbReference>
<organism evidence="1 2">
    <name type="scientific">Novosphingobium album</name>
    <name type="common">ex Liu et al. 2023</name>
    <dbReference type="NCBI Taxonomy" id="3031130"/>
    <lineage>
        <taxon>Bacteria</taxon>
        <taxon>Pseudomonadati</taxon>
        <taxon>Pseudomonadota</taxon>
        <taxon>Alphaproteobacteria</taxon>
        <taxon>Sphingomonadales</taxon>
        <taxon>Sphingomonadaceae</taxon>
        <taxon>Novosphingobium</taxon>
    </lineage>
</organism>
<dbReference type="Pfam" id="PF04107">
    <property type="entry name" value="GCS2"/>
    <property type="match status" value="1"/>
</dbReference>
<dbReference type="PANTHER" id="PTHR36510">
    <property type="entry name" value="GLUTAMATE--CYSTEINE LIGASE 2-RELATED"/>
    <property type="match status" value="1"/>
</dbReference>
<dbReference type="SUPFAM" id="SSF55931">
    <property type="entry name" value="Glutamine synthetase/guanido kinase"/>
    <property type="match status" value="1"/>
</dbReference>
<accession>A0ABT5WNC4</accession>
<keyword evidence="2" id="KW-1185">Reference proteome</keyword>
<sequence>MGQDIETAGFREADFAAFRQRLELETRSLGQGFAEGRLSREGPRIGFELEAWLIDRNCFPAPHNQSFLARLRDPMVVSELSRFNIELNGPPQMLAGDGLLRLERGLAASWRRCIGTAHDDVDTVIAIGTLPTLRESDLSLANITPSNRYLALNAELGKARRGAPLRIDIDCADAQGAHLRTCHSDVMLEAATTSFQLHLQAPCDRLPALFNASLLLSAPLVAIAANSPFLFGQPLWHESRIPIFEQALEQAPPRTGESDHRRVTFGAGYLGDDPTAIFAENLRDYPVLLPVPPHEPVERYAALRLHNGTIWRWNRVLVGFDADGTPHLRLEHRIMPAGPSVIDMIANAAFYYGAVHMLAQVSRPGREGLSFASARANFYTAAKHGLDAQVIWLDGRIQPVRDVLAELLPLAREGLARQGVTAGLIDRYLDVIGLRLASGRTGAAWQLAHHARHGDLFRLTAEYLEHQRSGMAVHEWPL</sequence>
<dbReference type="InterPro" id="IPR050141">
    <property type="entry name" value="GCL_type2/YbdK_subfam"/>
</dbReference>
<dbReference type="Gene3D" id="3.30.590.20">
    <property type="match status" value="1"/>
</dbReference>
<dbReference type="InterPro" id="IPR014746">
    <property type="entry name" value="Gln_synth/guanido_kin_cat_dom"/>
</dbReference>
<dbReference type="InterPro" id="IPR006336">
    <property type="entry name" value="GCS2"/>
</dbReference>
<name>A0ABT5WNC4_9SPHN</name>
<dbReference type="InterPro" id="IPR016602">
    <property type="entry name" value="UCP012666"/>
</dbReference>
<evidence type="ECO:0000313" key="1">
    <source>
        <dbReference type="EMBL" id="MDE8651541.1"/>
    </source>
</evidence>
<dbReference type="EMBL" id="JARESE010000019">
    <property type="protein sequence ID" value="MDE8651541.1"/>
    <property type="molecule type" value="Genomic_DNA"/>
</dbReference>
<reference evidence="1 2" key="1">
    <citation type="submission" date="2023-03" db="EMBL/GenBank/DDBJ databases">
        <title>NovoSphingobium album sp. nov. isolated from polycyclic aromatic hydrocarbons- and heavy-metal polluted soil.</title>
        <authorList>
            <person name="Liu Z."/>
            <person name="Wang K."/>
        </authorList>
    </citation>
    <scope>NUCLEOTIDE SEQUENCE [LARGE SCALE GENOMIC DNA]</scope>
    <source>
        <strain evidence="1 2">H3SJ31-1</strain>
    </source>
</reference>
<protein>
    <recommendedName>
        <fullName evidence="3">Glutamate--cysteine ligase</fullName>
    </recommendedName>
</protein>
<proteinExistence type="predicted"/>
<evidence type="ECO:0000313" key="2">
    <source>
        <dbReference type="Proteomes" id="UP001216253"/>
    </source>
</evidence>
<dbReference type="PANTHER" id="PTHR36510:SF3">
    <property type="entry name" value="CONSERVED PROTEIN"/>
    <property type="match status" value="1"/>
</dbReference>
<dbReference type="Proteomes" id="UP001216253">
    <property type="component" value="Unassembled WGS sequence"/>
</dbReference>